<organism evidence="1 2">
    <name type="scientific">Ambispora leptoticha</name>
    <dbReference type="NCBI Taxonomy" id="144679"/>
    <lineage>
        <taxon>Eukaryota</taxon>
        <taxon>Fungi</taxon>
        <taxon>Fungi incertae sedis</taxon>
        <taxon>Mucoromycota</taxon>
        <taxon>Glomeromycotina</taxon>
        <taxon>Glomeromycetes</taxon>
        <taxon>Archaeosporales</taxon>
        <taxon>Ambisporaceae</taxon>
        <taxon>Ambispora</taxon>
    </lineage>
</organism>
<dbReference type="AlphaFoldDB" id="A0A9N9DBT9"/>
<comment type="caution">
    <text evidence="1">The sequence shown here is derived from an EMBL/GenBank/DDBJ whole genome shotgun (WGS) entry which is preliminary data.</text>
</comment>
<protein>
    <submittedName>
        <fullName evidence="1">8224_t:CDS:1</fullName>
    </submittedName>
</protein>
<accession>A0A9N9DBT9</accession>
<sequence>MATQHCRDSLPPRPRLLKHSPYFELTSIIHPALAAIDIKDWSYERFVSQIIVSKIRVNSVEDVEQLWLRSLKVVNSRKEIPTNYRSFIKELIEYQASEQLSDTTMIALNRYIKISAQCQVISSVRDIQQQREQHTRETFVSEQVTDLLDSTSNDAYTGRGVKRKADMCYGGDQNSPTVMMLRRREEINHAIPDETPTTSSTGSLYVPSSADSVSSDESVQKGKRYYLDYFVGPGLVSWDLKESSARWFVKGADISEKCLMYRNAVIDSCKTKSTILTSSEELALSHIFLFHEDDPNGLREYFDLELWESLFAEFRTLYAHEAIPSSVLEIFTNISKIACDVPNHNERKMAVKEYLQRLEIDDKDDKVMEEVIRNIIENEQSSFTTCDNEDTHAHKNVAPVVEPFFKDKKTCFDWANRMSESSAIAKKRFDPVLMGVKPDFTVRTTNPKKHVELLIGEIKPPKVRDALSAVDLVYLGKTMKNALDKSIGDGVDDLVICGIQIIGRAYVMDLRFDGIYRMILIGEFELPKAATSWCTILGCYRVLATIRDIVNEEAAHYQLVTRSQIDEMASKKVKWTKPQFHSPMKIPYNNGRHHMKKIYVSL</sequence>
<name>A0A9N9DBT9_9GLOM</name>
<proteinExistence type="predicted"/>
<reference evidence="1" key="1">
    <citation type="submission" date="2021-06" db="EMBL/GenBank/DDBJ databases">
        <authorList>
            <person name="Kallberg Y."/>
            <person name="Tangrot J."/>
            <person name="Rosling A."/>
        </authorList>
    </citation>
    <scope>NUCLEOTIDE SEQUENCE</scope>
    <source>
        <strain evidence="1">FL130A</strain>
    </source>
</reference>
<keyword evidence="2" id="KW-1185">Reference proteome</keyword>
<evidence type="ECO:0000313" key="1">
    <source>
        <dbReference type="EMBL" id="CAG8634169.1"/>
    </source>
</evidence>
<evidence type="ECO:0000313" key="2">
    <source>
        <dbReference type="Proteomes" id="UP000789508"/>
    </source>
</evidence>
<dbReference type="Proteomes" id="UP000789508">
    <property type="component" value="Unassembled WGS sequence"/>
</dbReference>
<dbReference type="EMBL" id="CAJVPS010007378">
    <property type="protein sequence ID" value="CAG8634169.1"/>
    <property type="molecule type" value="Genomic_DNA"/>
</dbReference>
<dbReference type="OrthoDB" id="2441332at2759"/>
<gene>
    <name evidence="1" type="ORF">ALEPTO_LOCUS9473</name>
</gene>